<dbReference type="EMBL" id="MHRK01000035">
    <property type="protein sequence ID" value="OHA23390.1"/>
    <property type="molecule type" value="Genomic_DNA"/>
</dbReference>
<keyword evidence="1" id="KW-1133">Transmembrane helix</keyword>
<dbReference type="Gene3D" id="2.40.10.340">
    <property type="entry name" value="Rod shape-determining protein MreC, domain 1"/>
    <property type="match status" value="1"/>
</dbReference>
<feature type="transmembrane region" description="Helical" evidence="1">
    <location>
        <begin position="16"/>
        <end position="35"/>
    </location>
</feature>
<accession>A0A1G2MHI6</accession>
<dbReference type="AlphaFoldDB" id="A0A1G2MHI6"/>
<evidence type="ECO:0000256" key="1">
    <source>
        <dbReference type="SAM" id="Phobius"/>
    </source>
</evidence>
<gene>
    <name evidence="3" type="ORF">A3C72_03610</name>
</gene>
<evidence type="ECO:0000259" key="2">
    <source>
        <dbReference type="Pfam" id="PF04085"/>
    </source>
</evidence>
<feature type="domain" description="Rod shape-determining protein MreC beta-barrel core" evidence="2">
    <location>
        <begin position="127"/>
        <end position="266"/>
    </location>
</feature>
<dbReference type="InterPro" id="IPR042177">
    <property type="entry name" value="Cell/Rod_1"/>
</dbReference>
<dbReference type="InterPro" id="IPR055342">
    <property type="entry name" value="MreC_beta-barrel_core"/>
</dbReference>
<keyword evidence="1" id="KW-0812">Transmembrane</keyword>
<evidence type="ECO:0000313" key="4">
    <source>
        <dbReference type="Proteomes" id="UP000177130"/>
    </source>
</evidence>
<name>A0A1G2MHI6_9BACT</name>
<evidence type="ECO:0000313" key="3">
    <source>
        <dbReference type="EMBL" id="OHA23390.1"/>
    </source>
</evidence>
<dbReference type="Proteomes" id="UP000177130">
    <property type="component" value="Unassembled WGS sequence"/>
</dbReference>
<sequence>MHYRPRVNSRSQNFSFIKNAIIVFAVGLVVAVGTFDKGFVVGPIQNFGLAFSAVITSAVSKPFNLFSSLLEGEKLAANNRVLNDQYNSLVSYCAAEVESLNARLSEMEIGMGRNEFASSSNSKAAYVIGKPPFAPYGKIIIDLGKASGIEQNDLAVVGRFLIGKVEDVFDKHSTVRIFGQKGDKDLFQVGEKRIVQKGEGKGSLSYVGEYLDADQSIVGEMTRLNDYPEYLFGKVMPVETNAGNKYEIFWSSPVNVFELAEVTIIKK</sequence>
<dbReference type="STRING" id="1802306.A3C72_03610"/>
<comment type="caution">
    <text evidence="3">The sequence shown here is derived from an EMBL/GenBank/DDBJ whole genome shotgun (WGS) entry which is preliminary data.</text>
</comment>
<protein>
    <recommendedName>
        <fullName evidence="2">Rod shape-determining protein MreC beta-barrel core domain-containing protein</fullName>
    </recommendedName>
</protein>
<organism evidence="3 4">
    <name type="scientific">Candidatus Taylorbacteria bacterium RIFCSPHIGHO2_02_FULL_43_32b</name>
    <dbReference type="NCBI Taxonomy" id="1802306"/>
    <lineage>
        <taxon>Bacteria</taxon>
        <taxon>Candidatus Tayloriibacteriota</taxon>
    </lineage>
</organism>
<keyword evidence="1" id="KW-0472">Membrane</keyword>
<proteinExistence type="predicted"/>
<dbReference type="Pfam" id="PF04085">
    <property type="entry name" value="MreC"/>
    <property type="match status" value="1"/>
</dbReference>
<reference evidence="3 4" key="1">
    <citation type="journal article" date="2016" name="Nat. Commun.">
        <title>Thousands of microbial genomes shed light on interconnected biogeochemical processes in an aquifer system.</title>
        <authorList>
            <person name="Anantharaman K."/>
            <person name="Brown C.T."/>
            <person name="Hug L.A."/>
            <person name="Sharon I."/>
            <person name="Castelle C.J."/>
            <person name="Probst A.J."/>
            <person name="Thomas B.C."/>
            <person name="Singh A."/>
            <person name="Wilkins M.J."/>
            <person name="Karaoz U."/>
            <person name="Brodie E.L."/>
            <person name="Williams K.H."/>
            <person name="Hubbard S.S."/>
            <person name="Banfield J.F."/>
        </authorList>
    </citation>
    <scope>NUCLEOTIDE SEQUENCE [LARGE SCALE GENOMIC DNA]</scope>
</reference>